<evidence type="ECO:0000256" key="10">
    <source>
        <dbReference type="ARBA" id="ARBA00023288"/>
    </source>
</evidence>
<sequence>MKKTLIGITMTASFLLAACGNTDNEIVATTAYGDITKSGFYEQMKEIAGTTLLEQVVIDKILTDQYEVSDKEIEEQLETYKEMYGESFESALATNGYTEETFKDTIRFQLLQQKAMEDVEVTEEEIETYYEQGKYELHTRHILVETEEEAQQLYEQISEGSDFESVAKESSQDSETAENGGDLDWLSISDMETTFADAAYALETGEVSEPVESTLGFEIIQLVDKREGKDYGSLEEQKEEIKKTLIERIVANTEWETVEARLLKEAHVKIKDADFKDAFSATLNEEE</sequence>
<evidence type="ECO:0000256" key="9">
    <source>
        <dbReference type="ARBA" id="ARBA00023235"/>
    </source>
</evidence>
<dbReference type="PANTHER" id="PTHR47245">
    <property type="entry name" value="PEPTIDYLPROLYL ISOMERASE"/>
    <property type="match status" value="1"/>
</dbReference>
<dbReference type="Proteomes" id="UP000196594">
    <property type="component" value="Unassembled WGS sequence"/>
</dbReference>
<evidence type="ECO:0000256" key="1">
    <source>
        <dbReference type="ARBA" id="ARBA00000971"/>
    </source>
</evidence>
<feature type="signal peptide" evidence="13">
    <location>
        <begin position="1"/>
        <end position="17"/>
    </location>
</feature>
<dbReference type="InterPro" id="IPR046357">
    <property type="entry name" value="PPIase_dom_sf"/>
</dbReference>
<evidence type="ECO:0000313" key="15">
    <source>
        <dbReference type="EMBL" id="OUZ40916.1"/>
    </source>
</evidence>
<dbReference type="PANTHER" id="PTHR47245:SF1">
    <property type="entry name" value="FOLDASE PROTEIN PRSA"/>
    <property type="match status" value="1"/>
</dbReference>
<dbReference type="EMBL" id="NHNT01000001">
    <property type="protein sequence ID" value="OUZ40916.1"/>
    <property type="molecule type" value="Genomic_DNA"/>
</dbReference>
<keyword evidence="5 11" id="KW-0732">Signal</keyword>
<comment type="caution">
    <text evidence="15">The sequence shown here is derived from an EMBL/GenBank/DDBJ whole genome shotgun (WGS) entry which is preliminary data.</text>
</comment>
<evidence type="ECO:0000256" key="11">
    <source>
        <dbReference type="HAMAP-Rule" id="MF_01145"/>
    </source>
</evidence>
<dbReference type="InterPro" id="IPR050245">
    <property type="entry name" value="PrsA_foldase"/>
</dbReference>
<comment type="function">
    <text evidence="11">Plays a major role in protein secretion by helping the post-translocational extracellular folding of several secreted proteins.</text>
</comment>
<evidence type="ECO:0000256" key="12">
    <source>
        <dbReference type="SAM" id="MobiDB-lite"/>
    </source>
</evidence>
<evidence type="ECO:0000256" key="7">
    <source>
        <dbReference type="ARBA" id="ARBA00023136"/>
    </source>
</evidence>
<evidence type="ECO:0000256" key="3">
    <source>
        <dbReference type="ARBA" id="ARBA00006071"/>
    </source>
</evidence>
<comment type="similarity">
    <text evidence="3 11">Belongs to the PrsA family.</text>
</comment>
<dbReference type="HAMAP" id="MF_01145">
    <property type="entry name" value="Foldase_PrsA"/>
    <property type="match status" value="1"/>
</dbReference>
<dbReference type="Gene3D" id="1.10.4030.10">
    <property type="entry name" value="Porin chaperone SurA, peptide-binding domain"/>
    <property type="match status" value="1"/>
</dbReference>
<gene>
    <name evidence="11" type="primary">prsA</name>
    <name evidence="15" type="ORF">CBM15_03300</name>
</gene>
<reference evidence="15 16" key="1">
    <citation type="journal article" date="2017" name="Int. J. Syst. Evol. Microbiol.">
        <title>Solibacillus kalamii sp. nov., isolated from a high-efficiency particulate arrestance filter system used in the International Space Station.</title>
        <authorList>
            <person name="Checinska Sielaff A."/>
            <person name="Kumar R.M."/>
            <person name="Pal D."/>
            <person name="Mayilraj S."/>
            <person name="Venkateswaran K."/>
        </authorList>
    </citation>
    <scope>NUCLEOTIDE SEQUENCE [LARGE SCALE GENOMIC DNA]</scope>
    <source>
        <strain evidence="15 16">ISSFR-015</strain>
    </source>
</reference>
<keyword evidence="4 11" id="KW-1003">Cell membrane</keyword>
<dbReference type="Gene3D" id="3.10.50.40">
    <property type="match status" value="1"/>
</dbReference>
<evidence type="ECO:0000256" key="5">
    <source>
        <dbReference type="ARBA" id="ARBA00022729"/>
    </source>
</evidence>
<keyword evidence="8 11" id="KW-0564">Palmitate</keyword>
<dbReference type="SUPFAM" id="SSF109998">
    <property type="entry name" value="Triger factor/SurA peptide-binding domain-like"/>
    <property type="match status" value="1"/>
</dbReference>
<accession>A0ABX3ZME0</accession>
<dbReference type="PROSITE" id="PS50198">
    <property type="entry name" value="PPIC_PPIASE_2"/>
    <property type="match status" value="1"/>
</dbReference>
<evidence type="ECO:0000313" key="16">
    <source>
        <dbReference type="Proteomes" id="UP000196594"/>
    </source>
</evidence>
<keyword evidence="16" id="KW-1185">Reference proteome</keyword>
<evidence type="ECO:0000256" key="4">
    <source>
        <dbReference type="ARBA" id="ARBA00022475"/>
    </source>
</evidence>
<dbReference type="EC" id="5.2.1.8" evidence="11"/>
<dbReference type="InterPro" id="IPR027304">
    <property type="entry name" value="Trigger_fact/SurA_dom_sf"/>
</dbReference>
<comment type="catalytic activity">
    <reaction evidence="1 11">
        <text>[protein]-peptidylproline (omega=180) = [protein]-peptidylproline (omega=0)</text>
        <dbReference type="Rhea" id="RHEA:16237"/>
        <dbReference type="Rhea" id="RHEA-COMP:10747"/>
        <dbReference type="Rhea" id="RHEA-COMP:10748"/>
        <dbReference type="ChEBI" id="CHEBI:83833"/>
        <dbReference type="ChEBI" id="CHEBI:83834"/>
        <dbReference type="EC" id="5.2.1.8"/>
    </reaction>
</comment>
<protein>
    <recommendedName>
        <fullName evidence="11">Foldase protein PrsA</fullName>
        <ecNumber evidence="11">5.2.1.8</ecNumber>
    </recommendedName>
</protein>
<organism evidence="15 16">
    <name type="scientific">Solibacillus kalamii</name>
    <dbReference type="NCBI Taxonomy" id="1748298"/>
    <lineage>
        <taxon>Bacteria</taxon>
        <taxon>Bacillati</taxon>
        <taxon>Bacillota</taxon>
        <taxon>Bacilli</taxon>
        <taxon>Bacillales</taxon>
        <taxon>Caryophanaceae</taxon>
        <taxon>Solibacillus</taxon>
    </lineage>
</organism>
<name>A0ABX3ZME0_9BACL</name>
<evidence type="ECO:0000256" key="2">
    <source>
        <dbReference type="ARBA" id="ARBA00004193"/>
    </source>
</evidence>
<keyword evidence="7 11" id="KW-0472">Membrane</keyword>
<feature type="domain" description="PpiC" evidence="14">
    <location>
        <begin position="134"/>
        <end position="224"/>
    </location>
</feature>
<keyword evidence="6 11" id="KW-0697">Rotamase</keyword>
<proteinExistence type="inferred from homology"/>
<dbReference type="SUPFAM" id="SSF54534">
    <property type="entry name" value="FKBP-like"/>
    <property type="match status" value="1"/>
</dbReference>
<dbReference type="PROSITE" id="PS51257">
    <property type="entry name" value="PROKAR_LIPOPROTEIN"/>
    <property type="match status" value="1"/>
</dbReference>
<dbReference type="Pfam" id="PF00639">
    <property type="entry name" value="Rotamase"/>
    <property type="match status" value="1"/>
</dbReference>
<comment type="subcellular location">
    <subcellularLocation>
        <location evidence="2 11">Cell membrane</location>
        <topology evidence="2 11">Lipid-anchor</topology>
    </subcellularLocation>
</comment>
<evidence type="ECO:0000256" key="13">
    <source>
        <dbReference type="SAM" id="SignalP"/>
    </source>
</evidence>
<feature type="chain" id="PRO_5046758144" description="Foldase protein PrsA" evidence="13">
    <location>
        <begin position="18"/>
        <end position="287"/>
    </location>
</feature>
<evidence type="ECO:0000256" key="8">
    <source>
        <dbReference type="ARBA" id="ARBA00023139"/>
    </source>
</evidence>
<evidence type="ECO:0000256" key="6">
    <source>
        <dbReference type="ARBA" id="ARBA00023110"/>
    </source>
</evidence>
<evidence type="ECO:0000259" key="14">
    <source>
        <dbReference type="PROSITE" id="PS50198"/>
    </source>
</evidence>
<keyword evidence="10 11" id="KW-0449">Lipoprotein</keyword>
<keyword evidence="9 11" id="KW-0413">Isomerase</keyword>
<dbReference type="RefSeq" id="WP_087615715.1">
    <property type="nucleotide sequence ID" value="NZ_JAFBEY010000002.1"/>
</dbReference>
<feature type="region of interest" description="Disordered" evidence="12">
    <location>
        <begin position="161"/>
        <end position="182"/>
    </location>
</feature>
<dbReference type="InterPro" id="IPR000297">
    <property type="entry name" value="PPIase_PpiC"/>
</dbReference>
<dbReference type="InterPro" id="IPR023059">
    <property type="entry name" value="Foldase_PrsA"/>
</dbReference>